<dbReference type="GO" id="GO:0003755">
    <property type="term" value="F:peptidyl-prolyl cis-trans isomerase activity"/>
    <property type="evidence" value="ECO:0007669"/>
    <property type="project" value="UniProtKB-UniRule"/>
</dbReference>
<dbReference type="HOGENOM" id="CLU_033058_3_2_9"/>
<dbReference type="PANTHER" id="PTHR30560:SF3">
    <property type="entry name" value="TRIGGER FACTOR-LIKE PROTEIN TIG, CHLOROPLASTIC"/>
    <property type="match status" value="1"/>
</dbReference>
<evidence type="ECO:0000256" key="11">
    <source>
        <dbReference type="ARBA" id="ARBA00029986"/>
    </source>
</evidence>
<evidence type="ECO:0000256" key="15">
    <source>
        <dbReference type="SAM" id="MobiDB-lite"/>
    </source>
</evidence>
<evidence type="ECO:0000313" key="18">
    <source>
        <dbReference type="Proteomes" id="UP000032431"/>
    </source>
</evidence>
<sequence>MGLNSANKIETNKYELEISVDKDKFAEAVDKAFKKNAKRINVPGFRRGKAPRSVIEKLYGEGIFYEDAVNSLYPQAYEEAVKEAGIEPVDRADIEVVDISKEKGVTFKAKVTVKPDVELGEYKGLKAVKKVYTVSDDEVNHELEHVRERNARIITVEDRAAQKGDIAVIDYEGFLDGKPFKGGKAEKQELELGSGTFIPGFEDQIIGHKIGENFEINVTFPENYHSKELAGKPAVFKIVLHELKVRELPELDDEFAKDVSEFDTLDEYKADIKKRIQEAKDKRSETEVEDALVEQIIGSMKAEIPEVMFERAIDNMVNDFNYRLQMQGMNLKTYLHYAGMEMDEFRKTFREQAERQVKMRLALEKIVANEKFEVTDEDLDAEYKKLAGQYGIDAEKIKNIINADDLKKDIAVNKAIDFVRDNAVITEEAATEETHKHDDSESKDKKDSKVTKASKDSKAKTEKKTTRKTKKDSSDKE</sequence>
<dbReference type="Gene3D" id="3.30.70.1050">
    <property type="entry name" value="Trigger factor ribosome-binding domain"/>
    <property type="match status" value="1"/>
</dbReference>
<feature type="compositionally biased region" description="Basic and acidic residues" evidence="15">
    <location>
        <begin position="432"/>
        <end position="464"/>
    </location>
</feature>
<keyword evidence="8 12" id="KW-0413">Isomerase</keyword>
<evidence type="ECO:0000256" key="13">
    <source>
        <dbReference type="PROSITE-ProRule" id="PRU00277"/>
    </source>
</evidence>
<evidence type="ECO:0000256" key="5">
    <source>
        <dbReference type="ARBA" id="ARBA00022618"/>
    </source>
</evidence>
<dbReference type="Pfam" id="PF05697">
    <property type="entry name" value="Trigger_N"/>
    <property type="match status" value="1"/>
</dbReference>
<dbReference type="InterPro" id="IPR037041">
    <property type="entry name" value="Trigger_fac_C_sf"/>
</dbReference>
<dbReference type="NCBIfam" id="TIGR00115">
    <property type="entry name" value="tig"/>
    <property type="match status" value="1"/>
</dbReference>
<keyword evidence="6 12" id="KW-0697">Rotamase</keyword>
<dbReference type="SUPFAM" id="SSF109998">
    <property type="entry name" value="Triger factor/SurA peptide-binding domain-like"/>
    <property type="match status" value="1"/>
</dbReference>
<comment type="similarity">
    <text evidence="2 12 14">Belongs to the FKBP-type PPIase family. Tig subfamily.</text>
</comment>
<evidence type="ECO:0000256" key="12">
    <source>
        <dbReference type="HAMAP-Rule" id="MF_00303"/>
    </source>
</evidence>
<dbReference type="FunFam" id="3.10.50.40:FF:000001">
    <property type="entry name" value="Trigger factor"/>
    <property type="match status" value="1"/>
</dbReference>
<dbReference type="EMBL" id="LM995447">
    <property type="protein sequence ID" value="CDZ24249.1"/>
    <property type="molecule type" value="Genomic_DNA"/>
</dbReference>
<evidence type="ECO:0000256" key="14">
    <source>
        <dbReference type="RuleBase" id="RU003914"/>
    </source>
</evidence>
<keyword evidence="9 12" id="KW-0131">Cell cycle</keyword>
<evidence type="ECO:0000256" key="3">
    <source>
        <dbReference type="ARBA" id="ARBA00013194"/>
    </source>
</evidence>
<comment type="catalytic activity">
    <reaction evidence="1 12 13">
        <text>[protein]-peptidylproline (omega=180) = [protein]-peptidylproline (omega=0)</text>
        <dbReference type="Rhea" id="RHEA:16237"/>
        <dbReference type="Rhea" id="RHEA-COMP:10747"/>
        <dbReference type="Rhea" id="RHEA-COMP:10748"/>
        <dbReference type="ChEBI" id="CHEBI:83833"/>
        <dbReference type="ChEBI" id="CHEBI:83834"/>
        <dbReference type="EC" id="5.2.1.8"/>
    </reaction>
</comment>
<proteinExistence type="inferred from homology"/>
<keyword evidence="7 12" id="KW-0143">Chaperone</keyword>
<gene>
    <name evidence="12 17" type="primary">tig</name>
    <name evidence="17" type="ORF">CCDG5_1132</name>
</gene>
<dbReference type="InterPro" id="IPR008881">
    <property type="entry name" value="Trigger_fac_ribosome-bd_bac"/>
</dbReference>
<dbReference type="GO" id="GO:0015031">
    <property type="term" value="P:protein transport"/>
    <property type="evidence" value="ECO:0007669"/>
    <property type="project" value="UniProtKB-UniRule"/>
</dbReference>
<dbReference type="InterPro" id="IPR008880">
    <property type="entry name" value="Trigger_fac_C"/>
</dbReference>
<protein>
    <recommendedName>
        <fullName evidence="4 12">Trigger factor</fullName>
        <shortName evidence="12">TF</shortName>
        <ecNumber evidence="3 12">5.2.1.8</ecNumber>
    </recommendedName>
    <alternativeName>
        <fullName evidence="11 12">PPIase</fullName>
    </alternativeName>
</protein>
<dbReference type="GO" id="GO:0051083">
    <property type="term" value="P:'de novo' cotranslational protein folding"/>
    <property type="evidence" value="ECO:0007669"/>
    <property type="project" value="TreeGrafter"/>
</dbReference>
<evidence type="ECO:0000256" key="9">
    <source>
        <dbReference type="ARBA" id="ARBA00023306"/>
    </source>
</evidence>
<organism evidence="17 18">
    <name type="scientific">[Clostridium] cellulosi</name>
    <dbReference type="NCBI Taxonomy" id="29343"/>
    <lineage>
        <taxon>Bacteria</taxon>
        <taxon>Bacillati</taxon>
        <taxon>Bacillota</taxon>
        <taxon>Clostridia</taxon>
        <taxon>Eubacteriales</taxon>
        <taxon>Oscillospiraceae</taxon>
        <taxon>Oscillospiraceae incertae sedis</taxon>
    </lineage>
</organism>
<dbReference type="KEGG" id="ccel:CCDG5_1132"/>
<dbReference type="PIRSF" id="PIRSF003095">
    <property type="entry name" value="Trigger_factor"/>
    <property type="match status" value="1"/>
</dbReference>
<dbReference type="GO" id="GO:0044183">
    <property type="term" value="F:protein folding chaperone"/>
    <property type="evidence" value="ECO:0007669"/>
    <property type="project" value="TreeGrafter"/>
</dbReference>
<comment type="function">
    <text evidence="10 12">Involved in protein export. Acts as a chaperone by maintaining the newly synthesized protein in an open conformation. Functions as a peptidyl-prolyl cis-trans isomerase.</text>
</comment>
<dbReference type="PANTHER" id="PTHR30560">
    <property type="entry name" value="TRIGGER FACTOR CHAPERONE AND PEPTIDYL-PROLYL CIS/TRANS ISOMERASE"/>
    <property type="match status" value="1"/>
</dbReference>
<dbReference type="InterPro" id="IPR005215">
    <property type="entry name" value="Trig_fac"/>
</dbReference>
<evidence type="ECO:0000256" key="4">
    <source>
        <dbReference type="ARBA" id="ARBA00016902"/>
    </source>
</evidence>
<evidence type="ECO:0000313" key="17">
    <source>
        <dbReference type="EMBL" id="CDZ24249.1"/>
    </source>
</evidence>
<reference evidence="18" key="1">
    <citation type="submission" date="2014-07" db="EMBL/GenBank/DDBJ databases">
        <authorList>
            <person name="Wibberg D."/>
        </authorList>
    </citation>
    <scope>NUCLEOTIDE SEQUENCE [LARGE SCALE GENOMIC DNA]</scope>
    <source>
        <strain evidence="18">DG5</strain>
    </source>
</reference>
<dbReference type="Proteomes" id="UP000032431">
    <property type="component" value="Chromosome I"/>
</dbReference>
<dbReference type="EC" id="5.2.1.8" evidence="3 12"/>
<evidence type="ECO:0000256" key="10">
    <source>
        <dbReference type="ARBA" id="ARBA00024849"/>
    </source>
</evidence>
<evidence type="ECO:0000256" key="1">
    <source>
        <dbReference type="ARBA" id="ARBA00000971"/>
    </source>
</evidence>
<dbReference type="GO" id="GO:0043335">
    <property type="term" value="P:protein unfolding"/>
    <property type="evidence" value="ECO:0007669"/>
    <property type="project" value="TreeGrafter"/>
</dbReference>
<keyword evidence="18" id="KW-1185">Reference proteome</keyword>
<dbReference type="InterPro" id="IPR036611">
    <property type="entry name" value="Trigger_fac_ribosome-bd_sf"/>
</dbReference>
<dbReference type="Pfam" id="PF00254">
    <property type="entry name" value="FKBP_C"/>
    <property type="match status" value="1"/>
</dbReference>
<dbReference type="STRING" id="29343.CCDG5_1132"/>
<dbReference type="Gene3D" id="1.10.3120.10">
    <property type="entry name" value="Trigger factor, C-terminal domain"/>
    <property type="match status" value="1"/>
</dbReference>
<dbReference type="InterPro" id="IPR027304">
    <property type="entry name" value="Trigger_fact/SurA_dom_sf"/>
</dbReference>
<dbReference type="GO" id="GO:0043022">
    <property type="term" value="F:ribosome binding"/>
    <property type="evidence" value="ECO:0007669"/>
    <property type="project" value="TreeGrafter"/>
</dbReference>
<comment type="domain">
    <text evidence="12">Consists of 3 domains; the N-terminus binds the ribosome, the middle domain has PPIase activity, while the C-terminus has intrinsic chaperone activity on its own.</text>
</comment>
<dbReference type="SUPFAM" id="SSF54534">
    <property type="entry name" value="FKBP-like"/>
    <property type="match status" value="1"/>
</dbReference>
<accession>A0A078KT04</accession>
<keyword evidence="5 12" id="KW-0132">Cell division</keyword>
<dbReference type="OrthoDB" id="9767721at2"/>
<dbReference type="InterPro" id="IPR001179">
    <property type="entry name" value="PPIase_FKBP_dom"/>
</dbReference>
<feature type="domain" description="PPIase FKBP-type" evidence="16">
    <location>
        <begin position="164"/>
        <end position="249"/>
    </location>
</feature>
<name>A0A078KT04_9FIRM</name>
<evidence type="ECO:0000256" key="2">
    <source>
        <dbReference type="ARBA" id="ARBA00005464"/>
    </source>
</evidence>
<evidence type="ECO:0000259" key="16">
    <source>
        <dbReference type="PROSITE" id="PS50059"/>
    </source>
</evidence>
<dbReference type="SUPFAM" id="SSF102735">
    <property type="entry name" value="Trigger factor ribosome-binding domain"/>
    <property type="match status" value="1"/>
</dbReference>
<evidence type="ECO:0000256" key="6">
    <source>
        <dbReference type="ARBA" id="ARBA00023110"/>
    </source>
</evidence>
<evidence type="ECO:0000256" key="7">
    <source>
        <dbReference type="ARBA" id="ARBA00023186"/>
    </source>
</evidence>
<dbReference type="Gene3D" id="3.10.50.40">
    <property type="match status" value="1"/>
</dbReference>
<dbReference type="InterPro" id="IPR046357">
    <property type="entry name" value="PPIase_dom_sf"/>
</dbReference>
<dbReference type="GO" id="GO:0051301">
    <property type="term" value="P:cell division"/>
    <property type="evidence" value="ECO:0007669"/>
    <property type="project" value="UniProtKB-KW"/>
</dbReference>
<dbReference type="GO" id="GO:0005737">
    <property type="term" value="C:cytoplasm"/>
    <property type="evidence" value="ECO:0007669"/>
    <property type="project" value="UniProtKB-SubCell"/>
</dbReference>
<dbReference type="PATRIC" id="fig|29343.3.peg.1191"/>
<dbReference type="Pfam" id="PF05698">
    <property type="entry name" value="Trigger_C"/>
    <property type="match status" value="1"/>
</dbReference>
<evidence type="ECO:0000256" key="8">
    <source>
        <dbReference type="ARBA" id="ARBA00023235"/>
    </source>
</evidence>
<dbReference type="HAMAP" id="MF_00303">
    <property type="entry name" value="Trigger_factor_Tig"/>
    <property type="match status" value="1"/>
</dbReference>
<feature type="region of interest" description="Disordered" evidence="15">
    <location>
        <begin position="429"/>
        <end position="477"/>
    </location>
</feature>
<comment type="subcellular location">
    <subcellularLocation>
        <location evidence="12">Cytoplasm</location>
    </subcellularLocation>
    <text evidence="12">About half TF is bound to the ribosome near the polypeptide exit tunnel while the other half is free in the cytoplasm.</text>
</comment>
<dbReference type="PROSITE" id="PS50059">
    <property type="entry name" value="FKBP_PPIASE"/>
    <property type="match status" value="1"/>
</dbReference>
<keyword evidence="12" id="KW-0963">Cytoplasm</keyword>
<dbReference type="AlphaFoldDB" id="A0A078KT04"/>